<name>A0A194UQ22_CYTMA</name>
<proteinExistence type="predicted"/>
<dbReference type="AlphaFoldDB" id="A0A194UQ22"/>
<evidence type="ECO:0000313" key="1">
    <source>
        <dbReference type="EMBL" id="KUI53782.1"/>
    </source>
</evidence>
<organism evidence="1 2">
    <name type="scientific">Cytospora mali</name>
    <name type="common">Apple Valsa canker fungus</name>
    <name type="synonym">Valsa mali</name>
    <dbReference type="NCBI Taxonomy" id="578113"/>
    <lineage>
        <taxon>Eukaryota</taxon>
        <taxon>Fungi</taxon>
        <taxon>Dikarya</taxon>
        <taxon>Ascomycota</taxon>
        <taxon>Pezizomycotina</taxon>
        <taxon>Sordariomycetes</taxon>
        <taxon>Sordariomycetidae</taxon>
        <taxon>Diaporthales</taxon>
        <taxon>Cytosporaceae</taxon>
        <taxon>Cytospora</taxon>
    </lineage>
</organism>
<gene>
    <name evidence="1" type="ORF">VP1G_01070</name>
</gene>
<protein>
    <recommendedName>
        <fullName evidence="3">Amidoligase enzyme</fullName>
    </recommendedName>
</protein>
<evidence type="ECO:0000313" key="2">
    <source>
        <dbReference type="Proteomes" id="UP000078576"/>
    </source>
</evidence>
<dbReference type="STRING" id="694573.A0A194UQ22"/>
<dbReference type="Proteomes" id="UP000078576">
    <property type="component" value="Unassembled WGS sequence"/>
</dbReference>
<sequence>MSSDNYPINDRVLTFGVEFEFFVARPEHTFDPNPQDARWTVPVYRPSTSNDDTGSSTAQDYITSLLTRNGIPALSEHRYKTSVEYVKEQAIAQGVIPKENHVARHAFWMVSYEHAIHKIKEEDPDGYNYLNMEVASRILRETEFDEVTRVYHIIQSNIKTLVNSSCGLHYHIGIGHLSLDSLKKLVTILMVLELKGLFGMICAPYRTTQPEKSPYSQLIHKHSRAALEQRAMERHSPHYGLLAHLPPDCAMPSPFLLTLTRIWNCQDVQSIRDETLTRGPITDANYSGIVMRGGFAIRGSSVDLDVNGNLVYADPTIEIRYRESTGSAAQDYRWLKLCLSLVRAAEWPQGDFQRVMTALYSTDTLEGLLCSIGIDGEDVQWWTRVAAHYCQHPHPSKKTEFLMPE</sequence>
<dbReference type="EMBL" id="KN714670">
    <property type="protein sequence ID" value="KUI53782.1"/>
    <property type="molecule type" value="Genomic_DNA"/>
</dbReference>
<keyword evidence="2" id="KW-1185">Reference proteome</keyword>
<accession>A0A194UQ22</accession>
<dbReference type="PANTHER" id="PTHR36847">
    <property type="entry name" value="AMIDOLIGASE ENZYME"/>
    <property type="match status" value="1"/>
</dbReference>
<reference evidence="2" key="1">
    <citation type="submission" date="2014-12" db="EMBL/GenBank/DDBJ databases">
        <title>Genome Sequence of Valsa Canker Pathogens Uncovers a Specific Adaption of Colonization on Woody Bark.</title>
        <authorList>
            <person name="Yin Z."/>
            <person name="Liu H."/>
            <person name="Gao X."/>
            <person name="Li Z."/>
            <person name="Song N."/>
            <person name="Ke X."/>
            <person name="Dai Q."/>
            <person name="Wu Y."/>
            <person name="Sun Y."/>
            <person name="Xu J.-R."/>
            <person name="Kang Z.K."/>
            <person name="Wang L."/>
            <person name="Huang L."/>
        </authorList>
    </citation>
    <scope>NUCLEOTIDE SEQUENCE [LARGE SCALE GENOMIC DNA]</scope>
    <source>
        <strain evidence="2">SXYL134</strain>
    </source>
</reference>
<dbReference type="InterPro" id="IPR022025">
    <property type="entry name" value="Amidoligase_2"/>
</dbReference>
<evidence type="ECO:0008006" key="3">
    <source>
        <dbReference type="Google" id="ProtNLM"/>
    </source>
</evidence>
<dbReference type="Pfam" id="PF12224">
    <property type="entry name" value="Amidoligase_2"/>
    <property type="match status" value="1"/>
</dbReference>
<dbReference type="OrthoDB" id="412402at2759"/>
<dbReference type="PANTHER" id="PTHR36847:SF1">
    <property type="entry name" value="AMIDOLIGASE ENZYME"/>
    <property type="match status" value="1"/>
</dbReference>